<reference evidence="3 4" key="1">
    <citation type="submission" date="2019-07" db="EMBL/GenBank/DDBJ databases">
        <title>Diversity of Bacteria from Kongsfjorden, Arctic.</title>
        <authorList>
            <person name="Yu Y."/>
        </authorList>
    </citation>
    <scope>NUCLEOTIDE SEQUENCE [LARGE SCALE GENOMIC DNA]</scope>
    <source>
        <strain evidence="3 4">SM1922</strain>
    </source>
</reference>
<keyword evidence="1" id="KW-0676">Redox-active center</keyword>
<evidence type="ECO:0000313" key="3">
    <source>
        <dbReference type="EMBL" id="TVU87664.1"/>
    </source>
</evidence>
<dbReference type="AlphaFoldDB" id="A0A558J292"/>
<dbReference type="PANTHER" id="PTHR35272:SF4">
    <property type="entry name" value="THIOL:DISULFIDE INTERCHANGE PROTEIN DSBG"/>
    <property type="match status" value="1"/>
</dbReference>
<protein>
    <recommendedName>
        <fullName evidence="1">Thiol:disulfide interchange protein</fullName>
    </recommendedName>
</protein>
<feature type="domain" description="Thioredoxin-like fold" evidence="2">
    <location>
        <begin position="125"/>
        <end position="253"/>
    </location>
</feature>
<dbReference type="RefSeq" id="WP_144815169.1">
    <property type="nucleotide sequence ID" value="NZ_VNFE01000008.1"/>
</dbReference>
<sequence length="260" mass="28577">MHLKHPPFLSGFLLLTALWGTSLSYADELPAPIQALADQGLEIHGQFDTPGGLRGYGASVQGQDMAIYLTPDGEHAVVGTLMDSEGNDLTEAQLDEHVRAPLEAQTWQLLSESHWIQDGDVDAPRVIYTFTDANCPYCRQMWQDVRPWVEAGEVQLRHIMVGILAPDSPGKAAAILGADDPAATLHAHESGQQEIEASAQPREIEEQVYANNQLFEELGLYATPTSVFQRETENGNVRLDRIQGMPSDERMIDMMGSEAP</sequence>
<comment type="subcellular location">
    <subcellularLocation>
        <location evidence="1">Periplasm</location>
    </subcellularLocation>
</comment>
<dbReference type="GO" id="GO:0042597">
    <property type="term" value="C:periplasmic space"/>
    <property type="evidence" value="ECO:0007669"/>
    <property type="project" value="UniProtKB-SubCell"/>
</dbReference>
<organism evidence="3 4">
    <name type="scientific">Vreelandella titanicae</name>
    <dbReference type="NCBI Taxonomy" id="664683"/>
    <lineage>
        <taxon>Bacteria</taxon>
        <taxon>Pseudomonadati</taxon>
        <taxon>Pseudomonadota</taxon>
        <taxon>Gammaproteobacteria</taxon>
        <taxon>Oceanospirillales</taxon>
        <taxon>Halomonadaceae</taxon>
        <taxon>Vreelandella</taxon>
    </lineage>
</organism>
<dbReference type="InterPro" id="IPR012336">
    <property type="entry name" value="Thioredoxin-like_fold"/>
</dbReference>
<name>A0A558J292_9GAMM</name>
<evidence type="ECO:0000259" key="2">
    <source>
        <dbReference type="Pfam" id="PF13098"/>
    </source>
</evidence>
<dbReference type="InterPro" id="IPR036249">
    <property type="entry name" value="Thioredoxin-like_sf"/>
</dbReference>
<dbReference type="NCBIfam" id="NF008657">
    <property type="entry name" value="PRK11657.1"/>
    <property type="match status" value="1"/>
</dbReference>
<dbReference type="InterPro" id="IPR009094">
    <property type="entry name" value="DiS-bond_isomerase_DsbC/G_N_sf"/>
</dbReference>
<evidence type="ECO:0000256" key="1">
    <source>
        <dbReference type="RuleBase" id="RU364038"/>
    </source>
</evidence>
<dbReference type="PANTHER" id="PTHR35272">
    <property type="entry name" value="THIOL:DISULFIDE INTERCHANGE PROTEIN DSBC-RELATED"/>
    <property type="match status" value="1"/>
</dbReference>
<keyword evidence="1" id="KW-0732">Signal</keyword>
<proteinExistence type="inferred from homology"/>
<dbReference type="CDD" id="cd03020">
    <property type="entry name" value="DsbA_DsbC_DsbG"/>
    <property type="match status" value="1"/>
</dbReference>
<dbReference type="Gene3D" id="3.10.450.70">
    <property type="entry name" value="Disulphide bond isomerase, DsbC/G, N-terminal"/>
    <property type="match status" value="1"/>
</dbReference>
<dbReference type="SUPFAM" id="SSF54423">
    <property type="entry name" value="DsbC/DsbG N-terminal domain-like"/>
    <property type="match status" value="1"/>
</dbReference>
<dbReference type="EMBL" id="VNFE01000008">
    <property type="protein sequence ID" value="TVU87664.1"/>
    <property type="molecule type" value="Genomic_DNA"/>
</dbReference>
<dbReference type="Proteomes" id="UP000317288">
    <property type="component" value="Unassembled WGS sequence"/>
</dbReference>
<accession>A0A558J292</accession>
<comment type="caution">
    <text evidence="3">The sequence shown here is derived from an EMBL/GenBank/DDBJ whole genome shotgun (WGS) entry which is preliminary data.</text>
</comment>
<comment type="similarity">
    <text evidence="1">Belongs to the thioredoxin family. DsbC subfamily.</text>
</comment>
<dbReference type="InterPro" id="IPR051470">
    <property type="entry name" value="Thiol:disulfide_interchange"/>
</dbReference>
<dbReference type="Pfam" id="PF13098">
    <property type="entry name" value="Thioredoxin_2"/>
    <property type="match status" value="1"/>
</dbReference>
<dbReference type="SUPFAM" id="SSF52833">
    <property type="entry name" value="Thioredoxin-like"/>
    <property type="match status" value="1"/>
</dbReference>
<dbReference type="InterPro" id="IPR033954">
    <property type="entry name" value="DiS-bond_Isoase_DsbC/G"/>
</dbReference>
<gene>
    <name evidence="3" type="primary">dsbG</name>
    <name evidence="3" type="ORF">FQP89_21195</name>
</gene>
<comment type="function">
    <text evidence="1">Required for disulfide bond formation in some periplasmic proteins. Acts by transferring its disulfide bond to other proteins and is reduced in the process.</text>
</comment>
<dbReference type="Gene3D" id="3.40.30.10">
    <property type="entry name" value="Glutaredoxin"/>
    <property type="match status" value="1"/>
</dbReference>
<keyword evidence="1" id="KW-0574">Periplasm</keyword>
<evidence type="ECO:0000313" key="4">
    <source>
        <dbReference type="Proteomes" id="UP000317288"/>
    </source>
</evidence>